<dbReference type="EMBL" id="CP016757">
    <property type="protein sequence ID" value="ANZ46734.1"/>
    <property type="molecule type" value="Genomic_DNA"/>
</dbReference>
<evidence type="ECO:0000256" key="4">
    <source>
        <dbReference type="ARBA" id="ARBA00022643"/>
    </source>
</evidence>
<evidence type="ECO:0000256" key="2">
    <source>
        <dbReference type="ARBA" id="ARBA00022553"/>
    </source>
</evidence>
<feature type="transmembrane region" description="Helical" evidence="10">
    <location>
        <begin position="172"/>
        <end position="196"/>
    </location>
</feature>
<keyword evidence="2 10" id="KW-0597">Phosphoprotein</keyword>
<evidence type="ECO:0000256" key="8">
    <source>
        <dbReference type="ARBA" id="ARBA00022989"/>
    </source>
</evidence>
<dbReference type="InterPro" id="IPR011303">
    <property type="entry name" value="RnfD_bac"/>
</dbReference>
<dbReference type="InterPro" id="IPR004338">
    <property type="entry name" value="NqrB/RnfD"/>
</dbReference>
<gene>
    <name evidence="10" type="primary">rnfD</name>
    <name evidence="11" type="ORF">BED41_15970</name>
</gene>
<proteinExistence type="inferred from homology"/>
<dbReference type="HAMAP" id="MF_00462">
    <property type="entry name" value="RsxD_RnfD"/>
    <property type="match status" value="1"/>
</dbReference>
<keyword evidence="9 10" id="KW-0472">Membrane</keyword>
<evidence type="ECO:0000313" key="11">
    <source>
        <dbReference type="EMBL" id="ANZ46734.1"/>
    </source>
</evidence>
<dbReference type="EC" id="7.-.-.-" evidence="10"/>
<feature type="transmembrane region" description="Helical" evidence="10">
    <location>
        <begin position="71"/>
        <end position="88"/>
    </location>
</feature>
<dbReference type="PANTHER" id="PTHR30578">
    <property type="entry name" value="ELECTRON TRANSPORT COMPLEX PROTEIN RNFD"/>
    <property type="match status" value="1"/>
</dbReference>
<evidence type="ECO:0000256" key="5">
    <source>
        <dbReference type="ARBA" id="ARBA00022692"/>
    </source>
</evidence>
<evidence type="ECO:0000256" key="10">
    <source>
        <dbReference type="HAMAP-Rule" id="MF_00462"/>
    </source>
</evidence>
<reference evidence="11" key="1">
    <citation type="submission" date="2016-08" db="EMBL/GenBank/DDBJ databases">
        <title>Complete genome of Cloacibacillus porcorum.</title>
        <authorList>
            <person name="Looft T."/>
            <person name="Bayles D.O."/>
            <person name="Alt D.P."/>
        </authorList>
    </citation>
    <scope>NUCLEOTIDE SEQUENCE [LARGE SCALE GENOMIC DNA]</scope>
    <source>
        <strain evidence="11">CL-84</strain>
    </source>
</reference>
<dbReference type="Pfam" id="PF03116">
    <property type="entry name" value="NQR2_RnfD_RnfE"/>
    <property type="match status" value="1"/>
</dbReference>
<dbReference type="AlphaFoldDB" id="A0A1B2I9R4"/>
<keyword evidence="1 10" id="KW-0813">Transport</keyword>
<dbReference type="NCBIfam" id="TIGR01946">
    <property type="entry name" value="rnfD"/>
    <property type="match status" value="1"/>
</dbReference>
<dbReference type="GO" id="GO:0055085">
    <property type="term" value="P:transmembrane transport"/>
    <property type="evidence" value="ECO:0007669"/>
    <property type="project" value="InterPro"/>
</dbReference>
<feature type="transmembrane region" description="Helical" evidence="10">
    <location>
        <begin position="203"/>
        <end position="221"/>
    </location>
</feature>
<comment type="function">
    <text evidence="10">Part of a membrane-bound complex that couples electron transfer with translocation of ions across the membrane.</text>
</comment>
<comment type="subcellular location">
    <subcellularLocation>
        <location evidence="10">Cell membrane</location>
        <topology evidence="10">Multi-pass membrane protein</topology>
    </subcellularLocation>
</comment>
<comment type="cofactor">
    <cofactor evidence="10">
        <name>FMN</name>
        <dbReference type="ChEBI" id="CHEBI:58210"/>
    </cofactor>
</comment>
<keyword evidence="4 10" id="KW-0288">FMN</keyword>
<protein>
    <recommendedName>
        <fullName evidence="10">Ion-translocating oxidoreductase complex subunit D</fullName>
        <ecNumber evidence="10">7.-.-.-</ecNumber>
    </recommendedName>
    <alternativeName>
        <fullName evidence="10">Rnf electron transport complex subunit D</fullName>
    </alternativeName>
</protein>
<keyword evidence="10" id="KW-1003">Cell membrane</keyword>
<keyword evidence="3 10" id="KW-0285">Flavoprotein</keyword>
<feature type="modified residue" description="FMN phosphoryl threonine" evidence="10">
    <location>
        <position position="152"/>
    </location>
</feature>
<organism evidence="11 12">
    <name type="scientific">Cloacibacillus porcorum</name>
    <dbReference type="NCBI Taxonomy" id="1197717"/>
    <lineage>
        <taxon>Bacteria</taxon>
        <taxon>Thermotogati</taxon>
        <taxon>Synergistota</taxon>
        <taxon>Synergistia</taxon>
        <taxon>Synergistales</taxon>
        <taxon>Synergistaceae</taxon>
        <taxon>Cloacibacillus</taxon>
    </lineage>
</organism>
<evidence type="ECO:0000256" key="6">
    <source>
        <dbReference type="ARBA" id="ARBA00022967"/>
    </source>
</evidence>
<evidence type="ECO:0000256" key="7">
    <source>
        <dbReference type="ARBA" id="ARBA00022982"/>
    </source>
</evidence>
<keyword evidence="11" id="KW-0830">Ubiquinone</keyword>
<accession>A0A1B2I9R4</accession>
<dbReference type="GO" id="GO:0022900">
    <property type="term" value="P:electron transport chain"/>
    <property type="evidence" value="ECO:0007669"/>
    <property type="project" value="UniProtKB-UniRule"/>
</dbReference>
<feature type="transmembrane region" description="Helical" evidence="10">
    <location>
        <begin position="21"/>
        <end position="41"/>
    </location>
</feature>
<dbReference type="STRING" id="1197717.BED41_15970"/>
<evidence type="ECO:0000313" key="12">
    <source>
        <dbReference type="Proteomes" id="UP000093044"/>
    </source>
</evidence>
<keyword evidence="6 10" id="KW-1278">Translocase</keyword>
<sequence>MMERLLVVSSSPHIHSPLDTRTIMGWVLAALAPAGLAGIYFFGLRAAAVMAVCVVSCVAFEYLWERCTKRTITAGDLSAAVTGLLLAYNLPPTIPFWMAVLGSLFAIIVVKQFFGGLGCNIVNPALAARAMMLTSWPVPMTTWTLDGVSGATPLALIKEGSLDKLPSLTNLFVGNIGGCIGETSALALLIGFALLLYKDIIKWQVPVIYIAVVAALCTVFGRPVGPVYEILAGGLFLGAIFMATDYTTTPITLRGQMIFAVGCGLLTSLIRTWGGYPEGVSYSILIMNLTVPLIDRVTKPRIFGEVKKHG</sequence>
<dbReference type="Proteomes" id="UP000093044">
    <property type="component" value="Chromosome"/>
</dbReference>
<keyword evidence="8 10" id="KW-1133">Transmembrane helix</keyword>
<name>A0A1B2I9R4_9BACT</name>
<keyword evidence="12" id="KW-1185">Reference proteome</keyword>
<feature type="transmembrane region" description="Helical" evidence="10">
    <location>
        <begin position="227"/>
        <end position="244"/>
    </location>
</feature>
<dbReference type="PANTHER" id="PTHR30578:SF0">
    <property type="entry name" value="ION-TRANSLOCATING OXIDOREDUCTASE COMPLEX SUBUNIT D"/>
    <property type="match status" value="1"/>
</dbReference>
<keyword evidence="5 10" id="KW-0812">Transmembrane</keyword>
<dbReference type="KEGG" id="cpor:BED41_15970"/>
<keyword evidence="7 10" id="KW-0249">Electron transport</keyword>
<evidence type="ECO:0000256" key="3">
    <source>
        <dbReference type="ARBA" id="ARBA00022630"/>
    </source>
</evidence>
<evidence type="ECO:0000256" key="1">
    <source>
        <dbReference type="ARBA" id="ARBA00022448"/>
    </source>
</evidence>
<comment type="subunit">
    <text evidence="10">The complex is composed of six subunits: RnfA, RnfB, RnfC, RnfD, RnfE and RnfG.</text>
</comment>
<comment type="caution">
    <text evidence="10">Lacks conserved residue(s) required for the propagation of feature annotation.</text>
</comment>
<dbReference type="GO" id="GO:0005886">
    <property type="term" value="C:plasma membrane"/>
    <property type="evidence" value="ECO:0007669"/>
    <property type="project" value="UniProtKB-SubCell"/>
</dbReference>
<comment type="similarity">
    <text evidence="10">Belongs to the NqrB/RnfD family.</text>
</comment>
<evidence type="ECO:0000256" key="9">
    <source>
        <dbReference type="ARBA" id="ARBA00023136"/>
    </source>
</evidence>